<keyword evidence="1" id="KW-1133">Transmembrane helix</keyword>
<keyword evidence="4" id="KW-1185">Reference proteome</keyword>
<evidence type="ECO:0000313" key="3">
    <source>
        <dbReference type="EMBL" id="WML86721.1"/>
    </source>
</evidence>
<dbReference type="AlphaFoldDB" id="A0AA51R4J3"/>
<gene>
    <name evidence="2" type="ORF">RCC75_04715</name>
    <name evidence="3" type="ORF">RCG00_20865</name>
</gene>
<dbReference type="Proteomes" id="UP001223336">
    <property type="component" value="Unassembled WGS sequence"/>
</dbReference>
<evidence type="ECO:0000313" key="4">
    <source>
        <dbReference type="Proteomes" id="UP001223336"/>
    </source>
</evidence>
<protein>
    <submittedName>
        <fullName evidence="3">Uncharacterized protein</fullName>
    </submittedName>
</protein>
<dbReference type="Proteomes" id="UP001229862">
    <property type="component" value="Chromosome"/>
</dbReference>
<keyword evidence="1" id="KW-0812">Transmembrane</keyword>
<keyword evidence="1" id="KW-0472">Membrane</keyword>
<sequence>MDYLYLAVPIAMLLLAFSAIVCWRTTRKGHFGKVDAAVRCGLRQAFLDKQQDKV</sequence>
<accession>A0AA51R4J3</accession>
<evidence type="ECO:0000256" key="1">
    <source>
        <dbReference type="SAM" id="Phobius"/>
    </source>
</evidence>
<proteinExistence type="predicted"/>
<name>A0AA51R4J3_9GAMM</name>
<feature type="transmembrane region" description="Helical" evidence="1">
    <location>
        <begin position="6"/>
        <end position="23"/>
    </location>
</feature>
<dbReference type="EMBL" id="JAVFKN010000004">
    <property type="protein sequence ID" value="MDQ5767817.1"/>
    <property type="molecule type" value="Genomic_DNA"/>
</dbReference>
<dbReference type="RefSeq" id="WP_202718233.1">
    <property type="nucleotide sequence ID" value="NZ_CP053482.1"/>
</dbReference>
<organism evidence="3">
    <name type="scientific">Thiothrix subterranea</name>
    <dbReference type="NCBI Taxonomy" id="2735563"/>
    <lineage>
        <taxon>Bacteria</taxon>
        <taxon>Pseudomonadati</taxon>
        <taxon>Pseudomonadota</taxon>
        <taxon>Gammaproteobacteria</taxon>
        <taxon>Thiotrichales</taxon>
        <taxon>Thiotrichaceae</taxon>
        <taxon>Thiothrix</taxon>
    </lineage>
</organism>
<dbReference type="EMBL" id="CP133217">
    <property type="protein sequence ID" value="WML86721.1"/>
    <property type="molecule type" value="Genomic_DNA"/>
</dbReference>
<evidence type="ECO:0000313" key="2">
    <source>
        <dbReference type="EMBL" id="MDQ5767817.1"/>
    </source>
</evidence>
<reference evidence="3 4" key="1">
    <citation type="submission" date="2023-08" db="EMBL/GenBank/DDBJ databases">
        <title>New molecular markers tilS and rpoB for phylogenetic and monitoring studies of the genus Thiothrix biodiversity.</title>
        <authorList>
            <person name="Ravin N.V."/>
            <person name="Smolyakov D."/>
            <person name="Markov N.D."/>
            <person name="Beletsky A.V."/>
            <person name="Mardanov A.V."/>
            <person name="Rudenko T.S."/>
            <person name="Grabovich M.Y."/>
        </authorList>
    </citation>
    <scope>NUCLEOTIDE SEQUENCE</scope>
    <source>
        <strain evidence="3">DNT52</strain>
        <strain evidence="2 4">H33</strain>
    </source>
</reference>